<dbReference type="Gene3D" id="1.10.443.10">
    <property type="entry name" value="Intergrase catalytic core"/>
    <property type="match status" value="1"/>
</dbReference>
<dbReference type="CDD" id="cd01184">
    <property type="entry name" value="INT_C_like_1"/>
    <property type="match status" value="1"/>
</dbReference>
<gene>
    <name evidence="8" type="ORF">OJ16_15105</name>
</gene>
<protein>
    <submittedName>
        <fullName evidence="8">Integrase</fullName>
    </submittedName>
</protein>
<dbReference type="GO" id="GO:0015074">
    <property type="term" value="P:DNA integration"/>
    <property type="evidence" value="ECO:0007669"/>
    <property type="project" value="UniProtKB-KW"/>
</dbReference>
<evidence type="ECO:0000259" key="7">
    <source>
        <dbReference type="PROSITE" id="PS51900"/>
    </source>
</evidence>
<dbReference type="InterPro" id="IPR013762">
    <property type="entry name" value="Integrase-like_cat_sf"/>
</dbReference>
<dbReference type="InterPro" id="IPR044068">
    <property type="entry name" value="CB"/>
</dbReference>
<evidence type="ECO:0000313" key="9">
    <source>
        <dbReference type="Proteomes" id="UP000031672"/>
    </source>
</evidence>
<dbReference type="Pfam" id="PF20172">
    <property type="entry name" value="DUF6538"/>
    <property type="match status" value="1"/>
</dbReference>
<dbReference type="RefSeq" id="WP_040992076.1">
    <property type="nucleotide sequence ID" value="NZ_JTKH01000024.1"/>
</dbReference>
<dbReference type="Pfam" id="PF00589">
    <property type="entry name" value="Phage_integrase"/>
    <property type="match status" value="1"/>
</dbReference>
<dbReference type="InterPro" id="IPR011010">
    <property type="entry name" value="DNA_brk_join_enz"/>
</dbReference>
<keyword evidence="9" id="KW-1185">Reference proteome</keyword>
<dbReference type="InterPro" id="IPR010998">
    <property type="entry name" value="Integrase_recombinase_N"/>
</dbReference>
<dbReference type="PANTHER" id="PTHR30349">
    <property type="entry name" value="PHAGE INTEGRASE-RELATED"/>
    <property type="match status" value="1"/>
</dbReference>
<feature type="domain" description="Core-binding (CB)" evidence="7">
    <location>
        <begin position="121"/>
        <end position="202"/>
    </location>
</feature>
<keyword evidence="2" id="KW-0229">DNA integration</keyword>
<evidence type="ECO:0000256" key="2">
    <source>
        <dbReference type="ARBA" id="ARBA00022908"/>
    </source>
</evidence>
<evidence type="ECO:0000256" key="4">
    <source>
        <dbReference type="ARBA" id="ARBA00023172"/>
    </source>
</evidence>
<dbReference type="InterPro" id="IPR002104">
    <property type="entry name" value="Integrase_catalytic"/>
</dbReference>
<dbReference type="Proteomes" id="UP000031672">
    <property type="component" value="Unassembled WGS sequence"/>
</dbReference>
<dbReference type="InterPro" id="IPR046668">
    <property type="entry name" value="DUF6538"/>
</dbReference>
<evidence type="ECO:0000256" key="1">
    <source>
        <dbReference type="ARBA" id="ARBA00008857"/>
    </source>
</evidence>
<dbReference type="EMBL" id="JTKH01000024">
    <property type="protein sequence ID" value="KII76143.1"/>
    <property type="molecule type" value="Genomic_DNA"/>
</dbReference>
<dbReference type="AlphaFoldDB" id="A0A0C2K2I4"/>
<accession>A0A0C2K2I4</accession>
<comment type="similarity">
    <text evidence="1">Belongs to the 'phage' integrase family.</text>
</comment>
<dbReference type="SUPFAM" id="SSF56349">
    <property type="entry name" value="DNA breaking-rejoining enzymes"/>
    <property type="match status" value="1"/>
</dbReference>
<dbReference type="GO" id="GO:0003677">
    <property type="term" value="F:DNA binding"/>
    <property type="evidence" value="ECO:0007669"/>
    <property type="project" value="UniProtKB-UniRule"/>
</dbReference>
<dbReference type="GO" id="GO:0006310">
    <property type="term" value="P:DNA recombination"/>
    <property type="evidence" value="ECO:0007669"/>
    <property type="project" value="UniProtKB-KW"/>
</dbReference>
<sequence length="433" mass="50059">MYLIKLASGVYYTRIATPVFLQNSHDYPKEVRFSLLTKTRREAIKRNTRLASAICSLFDRALNQYMPYKTFKAILLVLIKRVREEFYAQVSNQPCQHDVVADTPPPAPIQVATDNPSKDSKFFANELDEFIQSKNLESITHLSVTQLKQRCTDFIYFIRKRKLPATAKTAMAYRDSLLSRGLGSKTIKDYLAALRQFFTWCVQRETITSNPFQSIKTPKSKATKASEQRSRWTLDELTKLLTSSEYCSRDKQFDWVTRLQIYHGLRPAEACQLSTADIKKVNGIYCITCSDSNEKQRLKTKNAYRLVPIHQSLIQSGFIEYVEERSHKRLKQLFDYKPHGKNHDWSFRYRTHLGKIQTDIGMKPQERPTAYSFRHTFIDELKMAEVAEHVVSEIVGHAHPNITYGRYGKNTDLQKLYDAVNTFPKLAGGDSHA</sequence>
<evidence type="ECO:0000256" key="5">
    <source>
        <dbReference type="PROSITE-ProRule" id="PRU01248"/>
    </source>
</evidence>
<dbReference type="PROSITE" id="PS51898">
    <property type="entry name" value="TYR_RECOMBINASE"/>
    <property type="match status" value="1"/>
</dbReference>
<dbReference type="STRING" id="1461322.OJ16_15105"/>
<organism evidence="8 9">
    <name type="scientific">Vibrio renipiscarius</name>
    <dbReference type="NCBI Taxonomy" id="1461322"/>
    <lineage>
        <taxon>Bacteria</taxon>
        <taxon>Pseudomonadati</taxon>
        <taxon>Pseudomonadota</taxon>
        <taxon>Gammaproteobacteria</taxon>
        <taxon>Vibrionales</taxon>
        <taxon>Vibrionaceae</taxon>
        <taxon>Vibrio</taxon>
    </lineage>
</organism>
<dbReference type="PROSITE" id="PS51900">
    <property type="entry name" value="CB"/>
    <property type="match status" value="1"/>
</dbReference>
<evidence type="ECO:0000256" key="3">
    <source>
        <dbReference type="ARBA" id="ARBA00023125"/>
    </source>
</evidence>
<proteinExistence type="inferred from homology"/>
<evidence type="ECO:0000313" key="8">
    <source>
        <dbReference type="EMBL" id="KII76143.1"/>
    </source>
</evidence>
<keyword evidence="3 5" id="KW-0238">DNA-binding</keyword>
<comment type="caution">
    <text evidence="8">The sequence shown here is derived from an EMBL/GenBank/DDBJ whole genome shotgun (WGS) entry which is preliminary data.</text>
</comment>
<keyword evidence="4" id="KW-0233">DNA recombination</keyword>
<name>A0A0C2K2I4_9VIBR</name>
<accession>A0A0C2JKM5</accession>
<reference evidence="8 9" key="1">
    <citation type="submission" date="2014-11" db="EMBL/GenBank/DDBJ databases">
        <title>Draft Genome Sequence of Vibrio piscirenalis strains CECT 8603T and CECT 8604, two marine Gammaproteobacterium isolated from cultured gilthead sea bream (Sparus aurata).</title>
        <authorList>
            <person name="Arahal D.R."/>
            <person name="Rodrigo-Torres L."/>
            <person name="Lucena T."/>
            <person name="Pujalte M.J."/>
        </authorList>
    </citation>
    <scope>NUCLEOTIDE SEQUENCE [LARGE SCALE GENOMIC DNA]</scope>
    <source>
        <strain evidence="8 9">DCR 1-4-2</strain>
    </source>
</reference>
<dbReference type="InterPro" id="IPR050090">
    <property type="entry name" value="Tyrosine_recombinase_XerCD"/>
</dbReference>
<dbReference type="OrthoDB" id="9784724at2"/>
<dbReference type="PANTHER" id="PTHR30349:SF41">
    <property type="entry name" value="INTEGRASE_RECOMBINASE PROTEIN MJ0367-RELATED"/>
    <property type="match status" value="1"/>
</dbReference>
<dbReference type="Gene3D" id="1.10.150.130">
    <property type="match status" value="1"/>
</dbReference>
<evidence type="ECO:0000259" key="6">
    <source>
        <dbReference type="PROSITE" id="PS51898"/>
    </source>
</evidence>
<feature type="domain" description="Tyr recombinase" evidence="6">
    <location>
        <begin position="227"/>
        <end position="421"/>
    </location>
</feature>